<name>A0A1G4NSS5_9FLOR</name>
<evidence type="ECO:0000256" key="5">
    <source>
        <dbReference type="ARBA" id="ARBA00023274"/>
    </source>
</evidence>
<accession>A0A1G4NSS5</accession>
<dbReference type="AlphaFoldDB" id="A0A1G4NSS5"/>
<dbReference type="GO" id="GO:0006412">
    <property type="term" value="P:translation"/>
    <property type="evidence" value="ECO:0007669"/>
    <property type="project" value="UniProtKB-UniRule"/>
</dbReference>
<dbReference type="PANTHER" id="PTHR33280">
    <property type="entry name" value="50S RIBOSOMAL PROTEIN L31, CHLOROPLASTIC"/>
    <property type="match status" value="1"/>
</dbReference>
<dbReference type="SUPFAM" id="SSF143800">
    <property type="entry name" value="L28p-like"/>
    <property type="match status" value="1"/>
</dbReference>
<keyword evidence="3 6" id="KW-0694">RNA-binding</keyword>
<dbReference type="GO" id="GO:0009507">
    <property type="term" value="C:chloroplast"/>
    <property type="evidence" value="ECO:0007669"/>
    <property type="project" value="UniProtKB-SubCell"/>
</dbReference>
<dbReference type="InterPro" id="IPR002150">
    <property type="entry name" value="Ribosomal_bL31"/>
</dbReference>
<evidence type="ECO:0000256" key="1">
    <source>
        <dbReference type="ARBA" id="ARBA00009296"/>
    </source>
</evidence>
<comment type="function">
    <text evidence="6">Binds the 23S rRNA.</text>
</comment>
<dbReference type="InterPro" id="IPR027491">
    <property type="entry name" value="Ribosomal_bL31_A"/>
</dbReference>
<dbReference type="InterPro" id="IPR034704">
    <property type="entry name" value="Ribosomal_bL28/bL31-like_sf"/>
</dbReference>
<dbReference type="PROSITE" id="PS01143">
    <property type="entry name" value="RIBOSOMAL_L31"/>
    <property type="match status" value="1"/>
</dbReference>
<keyword evidence="5 6" id="KW-0687">Ribonucleoprotein</keyword>
<evidence type="ECO:0000256" key="6">
    <source>
        <dbReference type="HAMAP-Rule" id="MF_00501"/>
    </source>
</evidence>
<evidence type="ECO:0000256" key="4">
    <source>
        <dbReference type="ARBA" id="ARBA00022980"/>
    </source>
</evidence>
<reference evidence="7" key="1">
    <citation type="submission" date="2016-10" db="EMBL/GenBank/DDBJ databases">
        <title>Chloroplast genomes as a tool to resolve red algal phylogenies: a case study in the Nemaliales.</title>
        <authorList>
            <person name="Costa J.F."/>
            <person name="Lin S.M."/>
            <person name="Macaya E.C."/>
            <person name="Fernandez-Garcia C."/>
            <person name="Verbruggen H."/>
        </authorList>
    </citation>
    <scope>NUCLEOTIDE SEQUENCE</scope>
    <source>
        <strain evidence="7">HV04060</strain>
    </source>
</reference>
<gene>
    <name evidence="6 7" type="primary">rpl31</name>
    <name evidence="7" type="ORF">HV04060_190</name>
</gene>
<dbReference type="PRINTS" id="PR01249">
    <property type="entry name" value="RIBOSOMALL31"/>
</dbReference>
<keyword evidence="2 6" id="KW-0699">rRNA-binding</keyword>
<dbReference type="GeneID" id="29998560"/>
<dbReference type="GO" id="GO:0019843">
    <property type="term" value="F:rRNA binding"/>
    <property type="evidence" value="ECO:0007669"/>
    <property type="project" value="UniProtKB-KW"/>
</dbReference>
<dbReference type="RefSeq" id="YP_009313362.1">
    <property type="nucleotide sequence ID" value="NC_031656.1"/>
</dbReference>
<dbReference type="GO" id="GO:0003735">
    <property type="term" value="F:structural constituent of ribosome"/>
    <property type="evidence" value="ECO:0007669"/>
    <property type="project" value="InterPro"/>
</dbReference>
<evidence type="ECO:0000313" key="7">
    <source>
        <dbReference type="EMBL" id="SCW21616.1"/>
    </source>
</evidence>
<dbReference type="NCBIfam" id="TIGR00105">
    <property type="entry name" value="L31"/>
    <property type="match status" value="1"/>
</dbReference>
<keyword evidence="7" id="KW-0150">Chloroplast</keyword>
<dbReference type="Pfam" id="PF01197">
    <property type="entry name" value="Ribosomal_L31"/>
    <property type="match status" value="1"/>
</dbReference>
<dbReference type="InterPro" id="IPR042105">
    <property type="entry name" value="Ribosomal_bL31_sf"/>
</dbReference>
<proteinExistence type="inferred from homology"/>
<comment type="subcellular location">
    <subcellularLocation>
        <location evidence="6">Plastid</location>
        <location evidence="6">Chloroplast</location>
    </subcellularLocation>
</comment>
<dbReference type="GO" id="GO:1990904">
    <property type="term" value="C:ribonucleoprotein complex"/>
    <property type="evidence" value="ECO:0007669"/>
    <property type="project" value="UniProtKB-KW"/>
</dbReference>
<keyword evidence="4 6" id="KW-0689">Ribosomal protein</keyword>
<keyword evidence="7" id="KW-0934">Plastid</keyword>
<geneLocation type="chloroplast" evidence="7"/>
<dbReference type="GO" id="GO:0005840">
    <property type="term" value="C:ribosome"/>
    <property type="evidence" value="ECO:0007669"/>
    <property type="project" value="UniProtKB-KW"/>
</dbReference>
<sequence length="76" mass="8922">MAKNNIHPKWYPNAKVYCDGKHIMTIGSTKPELHVDIWSGNHPFFTGSQRIIDTEGRVERFVRKYNFKSDDNKIEN</sequence>
<dbReference type="EMBL" id="LT622864">
    <property type="protein sequence ID" value="SCW21616.1"/>
    <property type="molecule type" value="Genomic_DNA"/>
</dbReference>
<comment type="subunit">
    <text evidence="6">Part of the 50S ribosomal subunit.</text>
</comment>
<dbReference type="HAMAP" id="MF_00501">
    <property type="entry name" value="Ribosomal_bL31_1"/>
    <property type="match status" value="1"/>
</dbReference>
<evidence type="ECO:0000256" key="2">
    <source>
        <dbReference type="ARBA" id="ARBA00022730"/>
    </source>
</evidence>
<dbReference type="PANTHER" id="PTHR33280:SF1">
    <property type="entry name" value="LARGE RIBOSOMAL SUBUNIT PROTEIN BL31C"/>
    <property type="match status" value="1"/>
</dbReference>
<evidence type="ECO:0000256" key="3">
    <source>
        <dbReference type="ARBA" id="ARBA00022884"/>
    </source>
</evidence>
<protein>
    <recommendedName>
        <fullName evidence="6">Large ribosomal subunit protein bL31c</fullName>
    </recommendedName>
</protein>
<reference evidence="7" key="2">
    <citation type="submission" date="2016-10" db="EMBL/GenBank/DDBJ databases">
        <authorList>
            <person name="de Groot N.N."/>
        </authorList>
    </citation>
    <scope>NUCLEOTIDE SEQUENCE</scope>
    <source>
        <strain evidence="7">HV04060</strain>
    </source>
</reference>
<dbReference type="Gene3D" id="4.10.830.30">
    <property type="entry name" value="Ribosomal protein L31"/>
    <property type="match status" value="1"/>
</dbReference>
<organism evidence="7">
    <name type="scientific">Dichotomaria marginata</name>
    <dbReference type="NCBI Taxonomy" id="268567"/>
    <lineage>
        <taxon>Eukaryota</taxon>
        <taxon>Rhodophyta</taxon>
        <taxon>Florideophyceae</taxon>
        <taxon>Nemaliophycidae</taxon>
        <taxon>Nemaliales</taxon>
        <taxon>Galaxauraceae</taxon>
        <taxon>Dichotomaria</taxon>
    </lineage>
</organism>
<dbReference type="NCBIfam" id="NF001809">
    <property type="entry name" value="PRK00528.1"/>
    <property type="match status" value="1"/>
</dbReference>
<comment type="caution">
    <text evidence="6">Lacks conserved residue(s) required for the propagation of feature annotation.</text>
</comment>
<comment type="similarity">
    <text evidence="1 6">Belongs to the bacterial ribosomal protein bL31 family. Type A subfamily.</text>
</comment>